<dbReference type="EMBL" id="AMFJ01000311">
    <property type="protein sequence ID" value="EKE28635.1"/>
    <property type="molecule type" value="Genomic_DNA"/>
</dbReference>
<organism evidence="1">
    <name type="scientific">uncultured bacterium</name>
    <name type="common">gcode 4</name>
    <dbReference type="NCBI Taxonomy" id="1234023"/>
    <lineage>
        <taxon>Bacteria</taxon>
        <taxon>environmental samples</taxon>
    </lineage>
</organism>
<dbReference type="AlphaFoldDB" id="K2GYY5"/>
<reference evidence="1" key="1">
    <citation type="journal article" date="2012" name="Science">
        <title>Fermentation, hydrogen, and sulfur metabolism in multiple uncultivated bacterial phyla.</title>
        <authorList>
            <person name="Wrighton K.C."/>
            <person name="Thomas B.C."/>
            <person name="Sharon I."/>
            <person name="Miller C.S."/>
            <person name="Castelle C.J."/>
            <person name="VerBerkmoes N.C."/>
            <person name="Wilkins M.J."/>
            <person name="Hettich R.L."/>
            <person name="Lipton M.S."/>
            <person name="Williams K.H."/>
            <person name="Long P.E."/>
            <person name="Banfield J.F."/>
        </authorList>
    </citation>
    <scope>NUCLEOTIDE SEQUENCE [LARGE SCALE GENOMIC DNA]</scope>
</reference>
<accession>K2GYY5</accession>
<proteinExistence type="predicted"/>
<comment type="caution">
    <text evidence="1">The sequence shown here is derived from an EMBL/GenBank/DDBJ whole genome shotgun (WGS) entry which is preliminary data.</text>
</comment>
<gene>
    <name evidence="1" type="ORF">ACD_3C00037G0026</name>
</gene>
<evidence type="ECO:0000313" key="1">
    <source>
        <dbReference type="EMBL" id="EKE28635.1"/>
    </source>
</evidence>
<protein>
    <submittedName>
        <fullName evidence="1">Uncharacterized protein</fullName>
    </submittedName>
</protein>
<sequence length="191" mass="22994">MRADIWIIGSGKQELDILNMIMRSRSEMNSGDEQRDRHFQWIVTCHDIWEVHMFADHFRDNLMRIVSIMPIEEVPPMNYWVVYNWDISEADDVISKLRIDIGKILWEENHKMLVELFAEEKFQKKLLVSGCCDWWISASDLLFALKSKQIDSVEAYIPEKYNDWEYYSHQSRKSQLKDTNSRFRMPKNIRK</sequence>
<name>K2GYY5_9BACT</name>